<name>A0A7J6X1I2_THATH</name>
<feature type="region of interest" description="Disordered" evidence="5">
    <location>
        <begin position="284"/>
        <end position="311"/>
    </location>
</feature>
<evidence type="ECO:0000256" key="3">
    <source>
        <dbReference type="ARBA" id="ARBA00022833"/>
    </source>
</evidence>
<evidence type="ECO:0000313" key="7">
    <source>
        <dbReference type="EMBL" id="KAF5203581.1"/>
    </source>
</evidence>
<keyword evidence="2 4" id="KW-0863">Zinc-finger</keyword>
<dbReference type="OrthoDB" id="1895122at2759"/>
<dbReference type="Pfam" id="PF04434">
    <property type="entry name" value="SWIM"/>
    <property type="match status" value="1"/>
</dbReference>
<dbReference type="InterPro" id="IPR007527">
    <property type="entry name" value="Znf_SWIM"/>
</dbReference>
<feature type="domain" description="SWIM-type" evidence="6">
    <location>
        <begin position="216"/>
        <end position="248"/>
    </location>
</feature>
<dbReference type="GO" id="GO:0008270">
    <property type="term" value="F:zinc ion binding"/>
    <property type="evidence" value="ECO:0007669"/>
    <property type="project" value="UniProtKB-KW"/>
</dbReference>
<dbReference type="Pfam" id="PF10551">
    <property type="entry name" value="MULE"/>
    <property type="match status" value="1"/>
</dbReference>
<accession>A0A7J6X1I2</accession>
<dbReference type="InterPro" id="IPR018289">
    <property type="entry name" value="MULE_transposase_dom"/>
</dbReference>
<dbReference type="SMART" id="SM00575">
    <property type="entry name" value="ZnF_PMZ"/>
    <property type="match status" value="1"/>
</dbReference>
<gene>
    <name evidence="7" type="ORF">FRX31_006833</name>
</gene>
<proteinExistence type="predicted"/>
<comment type="caution">
    <text evidence="7">The sequence shown here is derived from an EMBL/GenBank/DDBJ whole genome shotgun (WGS) entry which is preliminary data.</text>
</comment>
<reference evidence="7 8" key="1">
    <citation type="submission" date="2020-06" db="EMBL/GenBank/DDBJ databases">
        <title>Transcriptomic and genomic resources for Thalictrum thalictroides and T. hernandezii: Facilitating candidate gene discovery in an emerging model plant lineage.</title>
        <authorList>
            <person name="Arias T."/>
            <person name="Riano-Pachon D.M."/>
            <person name="Di Stilio V.S."/>
        </authorList>
    </citation>
    <scope>NUCLEOTIDE SEQUENCE [LARGE SCALE GENOMIC DNA]</scope>
    <source>
        <strain evidence="8">cv. WT478/WT964</strain>
        <tissue evidence="7">Leaves</tissue>
    </source>
</reference>
<organism evidence="7 8">
    <name type="scientific">Thalictrum thalictroides</name>
    <name type="common">Rue-anemone</name>
    <name type="synonym">Anemone thalictroides</name>
    <dbReference type="NCBI Taxonomy" id="46969"/>
    <lineage>
        <taxon>Eukaryota</taxon>
        <taxon>Viridiplantae</taxon>
        <taxon>Streptophyta</taxon>
        <taxon>Embryophyta</taxon>
        <taxon>Tracheophyta</taxon>
        <taxon>Spermatophyta</taxon>
        <taxon>Magnoliopsida</taxon>
        <taxon>Ranunculales</taxon>
        <taxon>Ranunculaceae</taxon>
        <taxon>Thalictroideae</taxon>
        <taxon>Thalictrum</taxon>
    </lineage>
</organism>
<keyword evidence="8" id="KW-1185">Reference proteome</keyword>
<sequence>MAVVSSENEANWTWFLQNLKMVVSPERRLTFLSDRHCGLLLSIPMVFPDCYHSYCFWHMKNNLSATLTKKNKKREWIIELFTKCAYAATHAKFQECFADMILAANNKSVNEFFARAPVEHWANAYFRGSRYGNMCSNIAESFNAMIVKERSLPITSMLDMIRVKLMSKRREKSREWTTVLCPKMEKLLKKRVEEGRTWRVSKSSDYIFEVHTTESHQVDLQVGRCTCNMWSIEGFPCSHTVRCMAIGNYDVYSYCSPYYYSSTYRDSYRPAIYPIPDGDKPRVVPNDPILLPPDRKKAPVRPANKRKESRGAIRKKTIKCSNCMTYGHNRRSCSVFMKS</sequence>
<evidence type="ECO:0000259" key="6">
    <source>
        <dbReference type="PROSITE" id="PS50966"/>
    </source>
</evidence>
<evidence type="ECO:0000313" key="8">
    <source>
        <dbReference type="Proteomes" id="UP000554482"/>
    </source>
</evidence>
<evidence type="ECO:0000256" key="2">
    <source>
        <dbReference type="ARBA" id="ARBA00022771"/>
    </source>
</evidence>
<keyword evidence="3" id="KW-0862">Zinc</keyword>
<dbReference type="InterPro" id="IPR006564">
    <property type="entry name" value="Znf_PMZ"/>
</dbReference>
<dbReference type="AlphaFoldDB" id="A0A7J6X1I2"/>
<evidence type="ECO:0000256" key="4">
    <source>
        <dbReference type="PROSITE-ProRule" id="PRU00325"/>
    </source>
</evidence>
<protein>
    <submittedName>
        <fullName evidence="7">Zinc finger protein</fullName>
    </submittedName>
</protein>
<dbReference type="PANTHER" id="PTHR31973">
    <property type="entry name" value="POLYPROTEIN, PUTATIVE-RELATED"/>
    <property type="match status" value="1"/>
</dbReference>
<keyword evidence="1" id="KW-0479">Metal-binding</keyword>
<evidence type="ECO:0000256" key="1">
    <source>
        <dbReference type="ARBA" id="ARBA00022723"/>
    </source>
</evidence>
<dbReference type="PROSITE" id="PS50966">
    <property type="entry name" value="ZF_SWIM"/>
    <property type="match status" value="1"/>
</dbReference>
<evidence type="ECO:0000256" key="5">
    <source>
        <dbReference type="SAM" id="MobiDB-lite"/>
    </source>
</evidence>
<dbReference type="Proteomes" id="UP000554482">
    <property type="component" value="Unassembled WGS sequence"/>
</dbReference>
<dbReference type="EMBL" id="JABWDY010006596">
    <property type="protein sequence ID" value="KAF5203581.1"/>
    <property type="molecule type" value="Genomic_DNA"/>
</dbReference>
<dbReference type="PANTHER" id="PTHR31973:SF187">
    <property type="entry name" value="MUTATOR TRANSPOSASE MUDRA PROTEIN"/>
    <property type="match status" value="1"/>
</dbReference>